<feature type="transmembrane region" description="Helical" evidence="6">
    <location>
        <begin position="542"/>
        <end position="560"/>
    </location>
</feature>
<feature type="transmembrane region" description="Helical" evidence="6">
    <location>
        <begin position="500"/>
        <end position="521"/>
    </location>
</feature>
<dbReference type="GeneID" id="34620323"/>
<comment type="subcellular location">
    <subcellularLocation>
        <location evidence="1">Membrane</location>
        <topology evidence="1">Multi-pass membrane protein</topology>
    </subcellularLocation>
</comment>
<dbReference type="InterPro" id="IPR009447">
    <property type="entry name" value="PIGW/GWT1"/>
</dbReference>
<dbReference type="GO" id="GO:0006506">
    <property type="term" value="P:GPI anchor biosynthetic process"/>
    <property type="evidence" value="ECO:0007669"/>
    <property type="project" value="InterPro"/>
</dbReference>
<feature type="transmembrane region" description="Helical" evidence="6">
    <location>
        <begin position="210"/>
        <end position="228"/>
    </location>
</feature>
<feature type="transmembrane region" description="Helical" evidence="6">
    <location>
        <begin position="460"/>
        <end position="480"/>
    </location>
</feature>
<feature type="region of interest" description="Disordered" evidence="5">
    <location>
        <begin position="47"/>
        <end position="73"/>
    </location>
</feature>
<dbReference type="PANTHER" id="PTHR20661:SF0">
    <property type="entry name" value="PHOSPHATIDYLINOSITOL-GLYCAN BIOSYNTHESIS CLASS W PROTEIN"/>
    <property type="match status" value="1"/>
</dbReference>
<feature type="transmembrane region" description="Helical" evidence="6">
    <location>
        <begin position="572"/>
        <end position="595"/>
    </location>
</feature>
<sequence length="671" mass="72773">MSARVCGQVAAARASAASKKSIRVSLINSLHACIQLLRFSKESVQNERREIRAAPPDRRSRNRRPASKYSGQAELHGPLARGSAVDAGVAGAVACPAPWSPNYVSPTIRGSFVTAGFPLRQPPPLGAPEGDARQGGGLEALGQILADCTLTATTAQYQKILTFGSYDKYAKPDLLELLLCITLIGVRLLEPIQLGDSAAGHSSASLLFRVLHKIFAPLFLYCFVSLWLCLPNDVSLPLLVATAAASASLLSLPALSPDTLSAFICCFLFPCYAFVFPLSIGPLVSSQLLFCLLVALLCRGSHGSISMKRLLKDGEVSTLKKGHLLPFAHHRSMQMIVTCVAILGVDFLTFPRKFCKSVNSGVTLMDLGVGGIIFTSGMVSRHAKGSRESSESFWSALRRAALQSGALGIFGFVRLIVMASTNLHVSVSEYGVHWNFYMTLMVVFVLGEAICILSGHPYKAGIWGFCLLLLYQFLVSALDLDEWMMEGPRTNFFSANREGIMGSLGFLCLFLMAVAVGHFMVTRAPIRSSEDSSNRKLRPLSLVIHLFFASFLVLSFGLLLQEGLSLLPRRRFVNLTWVAFVGGIELFAVGISTACDALAARVGHQWALQGTNSNQLIIFLLANLFVGLVNLCLRTLLLPAILVWLIMTAYMSILFLCAHRLGIAGKRIKLI</sequence>
<feature type="transmembrane region" description="Helical" evidence="6">
    <location>
        <begin position="262"/>
        <end position="281"/>
    </location>
</feature>
<dbReference type="GO" id="GO:0016020">
    <property type="term" value="C:membrane"/>
    <property type="evidence" value="ECO:0007669"/>
    <property type="project" value="UniProtKB-SubCell"/>
</dbReference>
<reference evidence="8" key="1">
    <citation type="submission" date="2025-08" db="UniProtKB">
        <authorList>
            <consortium name="RefSeq"/>
        </authorList>
    </citation>
    <scope>IDENTIFICATION</scope>
</reference>
<feature type="transmembrane region" description="Helical" evidence="6">
    <location>
        <begin position="332"/>
        <end position="350"/>
    </location>
</feature>
<evidence type="ECO:0000256" key="6">
    <source>
        <dbReference type="SAM" id="Phobius"/>
    </source>
</evidence>
<organism evidence="7 8">
    <name type="scientific">Cyclospora cayetanensis</name>
    <dbReference type="NCBI Taxonomy" id="88456"/>
    <lineage>
        <taxon>Eukaryota</taxon>
        <taxon>Sar</taxon>
        <taxon>Alveolata</taxon>
        <taxon>Apicomplexa</taxon>
        <taxon>Conoidasida</taxon>
        <taxon>Coccidia</taxon>
        <taxon>Eucoccidiorida</taxon>
        <taxon>Eimeriorina</taxon>
        <taxon>Eimeriidae</taxon>
        <taxon>Cyclospora</taxon>
    </lineage>
</organism>
<evidence type="ECO:0000256" key="4">
    <source>
        <dbReference type="ARBA" id="ARBA00023136"/>
    </source>
</evidence>
<dbReference type="OrthoDB" id="15270at2759"/>
<evidence type="ECO:0000256" key="2">
    <source>
        <dbReference type="ARBA" id="ARBA00022692"/>
    </source>
</evidence>
<dbReference type="AlphaFoldDB" id="A0A6P6RQ83"/>
<gene>
    <name evidence="8" type="primary">LOC34620323</name>
</gene>
<feature type="transmembrane region" description="Helical" evidence="6">
    <location>
        <begin position="616"/>
        <end position="636"/>
    </location>
</feature>
<dbReference type="GO" id="GO:0005783">
    <property type="term" value="C:endoplasmic reticulum"/>
    <property type="evidence" value="ECO:0007669"/>
    <property type="project" value="TreeGrafter"/>
</dbReference>
<evidence type="ECO:0000256" key="5">
    <source>
        <dbReference type="SAM" id="MobiDB-lite"/>
    </source>
</evidence>
<name>A0A6P6RQ83_9EIME</name>
<feature type="transmembrane region" description="Helical" evidence="6">
    <location>
        <begin position="362"/>
        <end position="379"/>
    </location>
</feature>
<dbReference type="Proteomes" id="UP000515125">
    <property type="component" value="Unplaced"/>
</dbReference>
<keyword evidence="3 6" id="KW-1133">Transmembrane helix</keyword>
<feature type="compositionally biased region" description="Basic and acidic residues" evidence="5">
    <location>
        <begin position="47"/>
        <end position="59"/>
    </location>
</feature>
<feature type="transmembrane region" description="Helical" evidence="6">
    <location>
        <begin position="234"/>
        <end position="255"/>
    </location>
</feature>
<evidence type="ECO:0000313" key="7">
    <source>
        <dbReference type="Proteomes" id="UP000515125"/>
    </source>
</evidence>
<keyword evidence="2 6" id="KW-0812">Transmembrane</keyword>
<dbReference type="RefSeq" id="XP_026189991.1">
    <property type="nucleotide sequence ID" value="XM_026334206.1"/>
</dbReference>
<evidence type="ECO:0000313" key="8">
    <source>
        <dbReference type="RefSeq" id="XP_026189991.1"/>
    </source>
</evidence>
<proteinExistence type="predicted"/>
<keyword evidence="4 6" id="KW-0472">Membrane</keyword>
<dbReference type="PANTHER" id="PTHR20661">
    <property type="entry name" value="PHOSPHATIDYLINOSITOL-GLYCAN BIOSYNTHESIS CLASS W PROTEIN"/>
    <property type="match status" value="1"/>
</dbReference>
<feature type="transmembrane region" description="Helical" evidence="6">
    <location>
        <begin position="432"/>
        <end position="453"/>
    </location>
</feature>
<evidence type="ECO:0000256" key="1">
    <source>
        <dbReference type="ARBA" id="ARBA00004141"/>
    </source>
</evidence>
<protein>
    <submittedName>
        <fullName evidence="8">Uncharacterized protein At4g17910</fullName>
    </submittedName>
</protein>
<dbReference type="GO" id="GO:0032216">
    <property type="term" value="F:glucosaminyl-phosphatidylinositol O-acyltransferase activity"/>
    <property type="evidence" value="ECO:0007669"/>
    <property type="project" value="TreeGrafter"/>
</dbReference>
<keyword evidence="7" id="KW-1185">Reference proteome</keyword>
<feature type="transmembrane region" description="Helical" evidence="6">
    <location>
        <begin position="642"/>
        <end position="663"/>
    </location>
</feature>
<dbReference type="GO" id="GO:0072659">
    <property type="term" value="P:protein localization to plasma membrane"/>
    <property type="evidence" value="ECO:0007669"/>
    <property type="project" value="TreeGrafter"/>
</dbReference>
<dbReference type="Pfam" id="PF06423">
    <property type="entry name" value="GWT1"/>
    <property type="match status" value="1"/>
</dbReference>
<evidence type="ECO:0000256" key="3">
    <source>
        <dbReference type="ARBA" id="ARBA00022989"/>
    </source>
</evidence>
<accession>A0A6P6RQ83</accession>